<dbReference type="Pfam" id="PF23559">
    <property type="entry name" value="WHD_DRP"/>
    <property type="match status" value="1"/>
</dbReference>
<dbReference type="InterPro" id="IPR042197">
    <property type="entry name" value="Apaf_helical"/>
</dbReference>
<dbReference type="SUPFAM" id="SSF52047">
    <property type="entry name" value="RNI-like"/>
    <property type="match status" value="1"/>
</dbReference>
<dbReference type="EMBL" id="AWWV01016018">
    <property type="protein sequence ID" value="OMO50860.1"/>
    <property type="molecule type" value="Genomic_DNA"/>
</dbReference>
<dbReference type="InterPro" id="IPR027417">
    <property type="entry name" value="P-loop_NTPase"/>
</dbReference>
<dbReference type="Gene3D" id="3.80.10.10">
    <property type="entry name" value="Ribonuclease Inhibitor"/>
    <property type="match status" value="3"/>
</dbReference>
<dbReference type="PANTHER" id="PTHR36766">
    <property type="entry name" value="PLANT BROAD-SPECTRUM MILDEW RESISTANCE PROTEIN RPW8"/>
    <property type="match status" value="1"/>
</dbReference>
<evidence type="ECO:0000313" key="7">
    <source>
        <dbReference type="Proteomes" id="UP000188268"/>
    </source>
</evidence>
<reference evidence="6 7" key="1">
    <citation type="submission" date="2013-09" db="EMBL/GenBank/DDBJ databases">
        <title>Corchorus capsularis genome sequencing.</title>
        <authorList>
            <person name="Alam M."/>
            <person name="Haque M.S."/>
            <person name="Islam M.S."/>
            <person name="Emdad E.M."/>
            <person name="Islam M.M."/>
            <person name="Ahmed B."/>
            <person name="Halim A."/>
            <person name="Hossen Q.M.M."/>
            <person name="Hossain M.Z."/>
            <person name="Ahmed R."/>
            <person name="Khan M.M."/>
            <person name="Islam R."/>
            <person name="Rashid M.M."/>
            <person name="Khan S.A."/>
            <person name="Rahman M.S."/>
            <person name="Alam M."/>
        </authorList>
    </citation>
    <scope>NUCLEOTIDE SEQUENCE [LARGE SCALE GENOMIC DNA]</scope>
    <source>
        <strain evidence="7">cv. CVL-1</strain>
        <tissue evidence="6">Whole seedling</tissue>
    </source>
</reference>
<dbReference type="Pfam" id="PF00931">
    <property type="entry name" value="NB-ARC"/>
    <property type="match status" value="1"/>
</dbReference>
<evidence type="ECO:0000259" key="3">
    <source>
        <dbReference type="Pfam" id="PF00931"/>
    </source>
</evidence>
<evidence type="ECO:0000256" key="1">
    <source>
        <dbReference type="ARBA" id="ARBA00022737"/>
    </source>
</evidence>
<feature type="domain" description="Disease resistance protein winged helix" evidence="4">
    <location>
        <begin position="295"/>
        <end position="368"/>
    </location>
</feature>
<dbReference type="Gramene" id="OMO50860">
    <property type="protein sequence ID" value="OMO50860"/>
    <property type="gene ID" value="CCACVL1_30203"/>
</dbReference>
<dbReference type="AlphaFoldDB" id="A0A1R3FYL2"/>
<dbReference type="SUPFAM" id="SSF52540">
    <property type="entry name" value="P-loop containing nucleoside triphosphate hydrolases"/>
    <property type="match status" value="1"/>
</dbReference>
<sequence>MDDIAKEMSTFQFKEVNSYDTREKRVRETGPTVDESKVYGRREEVKQVLDLLVSNSNVWVIPIVGIGGIGKTTLAQLVYNDQRLDGHFDLKIWVSLYDNFSTKKIVSKILECVTKHRCASSEMIVLQSQLQESVCGKRYLIVLDDVWNDDQDEWDEVRNLLRCRAEGSKIMVTTRSEKVASLMSSSPPYLLEALTKDDCWTLFKQRAFADGEENAFPNLLPIGQQIIDKCKGVPLAAKMLGGLLRFKREEDEWLRVRESDLWNLNVGENRILSVLRLSFDRFPSHLKRCFAYCAIFPRNYRVDKEKLIQQWIAGGLIQLTADDYQNTYEQIGNEYFSDLLKMSFFQAVDRCSATTMEYKIHDLIYDLAKSVAGNEFMLLENCSMQRTCIRSYQTDAISNHLPEARHALVDCDYNSNLIPEALYDAKMLCTLNLLSSGDISEKALRRIVSAFRHLKSLSLAGSGIKTLHRSIGDLIYLRYLDLSNTLLEKLPATIGHLCNLRTLNLSGCGHLIELPGETTKLINLRHLNIKDCERLVHLPAHVGNLDSLQTLPIFIVGYKQENNLHQLMKLQHLRGELKIKRLENGRCSHLQGNFMYNLQLHSLELLWGDENRSKLNDYTSRPIGQSEAESSILLQRLCPNHNIRRLFIKGYAGSNFPGWMSSNLFNNLKELKIVDCKGCESLPLLGQLPALTSLTIQGMDNMAKIDSEFCGTSMRPFPSLNNLSFRDFPVLRIWESADANPAEAFPCLRRLSIINCPLLNTIPWFPSLQHLEVQNCDPLILRSVAEQKTLLTLSIDSFTELPFILKPLSENCSLLRSLTVVSCPKLPSLPNNLGKLTALKSLKIGWCKMLDNLPSQLANLSSLETLEIIECPRLITLPDGIFERLSLLRSLSIENCNALTSLPTGLPQATALERLTIMYCPNLASLPDECENIKSLPEGIQQLSALQHLAIRACPDLEKRCDRGVGEDWQKIAHIPHVYLGTSVLQTRQNTATRASKS</sequence>
<dbReference type="SUPFAM" id="SSF52058">
    <property type="entry name" value="L domain-like"/>
    <property type="match status" value="1"/>
</dbReference>
<dbReference type="OMA" id="SKTCHIS"/>
<comment type="caution">
    <text evidence="6">The sequence shown here is derived from an EMBL/GenBank/DDBJ whole genome shotgun (WGS) entry which is preliminary data.</text>
</comment>
<accession>A0A1R3FYL2</accession>
<dbReference type="InterPro" id="IPR055414">
    <property type="entry name" value="LRR_R13L4/SHOC2-like"/>
</dbReference>
<dbReference type="PANTHER" id="PTHR36766:SF49">
    <property type="entry name" value="DISEASE RESISTANCE PROTEIN RGA3"/>
    <property type="match status" value="1"/>
</dbReference>
<dbReference type="Gene3D" id="3.40.50.300">
    <property type="entry name" value="P-loop containing nucleotide triphosphate hydrolases"/>
    <property type="match status" value="1"/>
</dbReference>
<dbReference type="PRINTS" id="PR00364">
    <property type="entry name" value="DISEASERSIST"/>
</dbReference>
<keyword evidence="7" id="KW-1185">Reference proteome</keyword>
<evidence type="ECO:0000259" key="5">
    <source>
        <dbReference type="Pfam" id="PF23598"/>
    </source>
</evidence>
<protein>
    <submittedName>
        <fullName evidence="6">Disease resistance protein</fullName>
    </submittedName>
</protein>
<dbReference type="GO" id="GO:0043531">
    <property type="term" value="F:ADP binding"/>
    <property type="evidence" value="ECO:0007669"/>
    <property type="project" value="InterPro"/>
</dbReference>
<dbReference type="Gene3D" id="1.10.8.430">
    <property type="entry name" value="Helical domain of apoptotic protease-activating factors"/>
    <property type="match status" value="1"/>
</dbReference>
<organism evidence="6 7">
    <name type="scientific">Corchorus capsularis</name>
    <name type="common">Jute</name>
    <dbReference type="NCBI Taxonomy" id="210143"/>
    <lineage>
        <taxon>Eukaryota</taxon>
        <taxon>Viridiplantae</taxon>
        <taxon>Streptophyta</taxon>
        <taxon>Embryophyta</taxon>
        <taxon>Tracheophyta</taxon>
        <taxon>Spermatophyta</taxon>
        <taxon>Magnoliopsida</taxon>
        <taxon>eudicotyledons</taxon>
        <taxon>Gunneridae</taxon>
        <taxon>Pentapetalae</taxon>
        <taxon>rosids</taxon>
        <taxon>malvids</taxon>
        <taxon>Malvales</taxon>
        <taxon>Malvaceae</taxon>
        <taxon>Grewioideae</taxon>
        <taxon>Apeibeae</taxon>
        <taxon>Corchorus</taxon>
    </lineage>
</organism>
<dbReference type="Gene3D" id="1.10.10.10">
    <property type="entry name" value="Winged helix-like DNA-binding domain superfamily/Winged helix DNA-binding domain"/>
    <property type="match status" value="1"/>
</dbReference>
<evidence type="ECO:0000256" key="2">
    <source>
        <dbReference type="ARBA" id="ARBA00022821"/>
    </source>
</evidence>
<dbReference type="InterPro" id="IPR032675">
    <property type="entry name" value="LRR_dom_sf"/>
</dbReference>
<gene>
    <name evidence="6" type="ORF">CCACVL1_30203</name>
</gene>
<name>A0A1R3FYL2_COCAP</name>
<dbReference type="OrthoDB" id="1935327at2759"/>
<dbReference type="InterPro" id="IPR036388">
    <property type="entry name" value="WH-like_DNA-bd_sf"/>
</dbReference>
<keyword evidence="2" id="KW-0611">Plant defense</keyword>
<keyword evidence="1" id="KW-0677">Repeat</keyword>
<feature type="domain" description="Disease resistance R13L4/SHOC-2-like LRR" evidence="5">
    <location>
        <begin position="448"/>
        <end position="753"/>
    </location>
</feature>
<evidence type="ECO:0000313" key="6">
    <source>
        <dbReference type="EMBL" id="OMO50860.1"/>
    </source>
</evidence>
<dbReference type="STRING" id="210143.A0A1R3FYL2"/>
<dbReference type="InterPro" id="IPR058922">
    <property type="entry name" value="WHD_DRP"/>
</dbReference>
<dbReference type="FunFam" id="1.10.10.10:FF:000322">
    <property type="entry name" value="Probable disease resistance protein At1g63360"/>
    <property type="match status" value="1"/>
</dbReference>
<feature type="domain" description="NB-ARC" evidence="3">
    <location>
        <begin position="43"/>
        <end position="209"/>
    </location>
</feature>
<dbReference type="FunFam" id="3.40.50.300:FF:001091">
    <property type="entry name" value="Probable disease resistance protein At1g61300"/>
    <property type="match status" value="1"/>
</dbReference>
<dbReference type="GO" id="GO:0006952">
    <property type="term" value="P:defense response"/>
    <property type="evidence" value="ECO:0007669"/>
    <property type="project" value="UniProtKB-KW"/>
</dbReference>
<dbReference type="Pfam" id="PF23598">
    <property type="entry name" value="LRR_14"/>
    <property type="match status" value="1"/>
</dbReference>
<dbReference type="Proteomes" id="UP000188268">
    <property type="component" value="Unassembled WGS sequence"/>
</dbReference>
<evidence type="ECO:0000259" key="4">
    <source>
        <dbReference type="Pfam" id="PF23559"/>
    </source>
</evidence>
<proteinExistence type="predicted"/>
<dbReference type="InterPro" id="IPR002182">
    <property type="entry name" value="NB-ARC"/>
</dbReference>